<feature type="domain" description="Carboxylesterase type B" evidence="5">
    <location>
        <begin position="29"/>
        <end position="90"/>
    </location>
</feature>
<dbReference type="EC" id="3.1.1.-" evidence="4"/>
<dbReference type="Proteomes" id="UP000290572">
    <property type="component" value="Unassembled WGS sequence"/>
</dbReference>
<dbReference type="STRING" id="84645.A0A498MIY7"/>
<evidence type="ECO:0007829" key="8">
    <source>
        <dbReference type="PeptideAtlas" id="A0A498MIY7"/>
    </source>
</evidence>
<keyword evidence="4" id="KW-0732">Signal</keyword>
<evidence type="ECO:0000256" key="2">
    <source>
        <dbReference type="ARBA" id="ARBA00022801"/>
    </source>
</evidence>
<dbReference type="Gene3D" id="3.40.50.1820">
    <property type="entry name" value="alpha/beta hydrolase"/>
    <property type="match status" value="3"/>
</dbReference>
<name>A0A498MIY7_LABRO</name>
<comment type="similarity">
    <text evidence="1 4">Belongs to the type-B carboxylesterase/lipase family.</text>
</comment>
<keyword evidence="3" id="KW-1015">Disulfide bond</keyword>
<comment type="caution">
    <text evidence="6">The sequence shown here is derived from an EMBL/GenBank/DDBJ whole genome shotgun (WGS) entry which is preliminary data.</text>
</comment>
<evidence type="ECO:0000256" key="4">
    <source>
        <dbReference type="RuleBase" id="RU361235"/>
    </source>
</evidence>
<dbReference type="PANTHER" id="PTHR11559">
    <property type="entry name" value="CARBOXYLESTERASE"/>
    <property type="match status" value="1"/>
</dbReference>
<evidence type="ECO:0000259" key="5">
    <source>
        <dbReference type="Pfam" id="PF00135"/>
    </source>
</evidence>
<keyword evidence="2 4" id="KW-0378">Hydrolase</keyword>
<organism evidence="6 7">
    <name type="scientific">Labeo rohita</name>
    <name type="common">Indian major carp</name>
    <name type="synonym">Cyprinus rohita</name>
    <dbReference type="NCBI Taxonomy" id="84645"/>
    <lineage>
        <taxon>Eukaryota</taxon>
        <taxon>Metazoa</taxon>
        <taxon>Chordata</taxon>
        <taxon>Craniata</taxon>
        <taxon>Vertebrata</taxon>
        <taxon>Euteleostomi</taxon>
        <taxon>Actinopterygii</taxon>
        <taxon>Neopterygii</taxon>
        <taxon>Teleostei</taxon>
        <taxon>Ostariophysi</taxon>
        <taxon>Cypriniformes</taxon>
        <taxon>Cyprinidae</taxon>
        <taxon>Labeoninae</taxon>
        <taxon>Labeonini</taxon>
        <taxon>Labeo</taxon>
    </lineage>
</organism>
<dbReference type="PROSITE" id="PS00122">
    <property type="entry name" value="CARBOXYLESTERASE_B_1"/>
    <property type="match status" value="2"/>
</dbReference>
<dbReference type="EMBL" id="QBIY01012649">
    <property type="protein sequence ID" value="RXN20150.1"/>
    <property type="molecule type" value="Genomic_DNA"/>
</dbReference>
<feature type="domain" description="Carboxylesterase type B" evidence="5">
    <location>
        <begin position="92"/>
        <end position="212"/>
    </location>
</feature>
<feature type="signal peptide" evidence="4">
    <location>
        <begin position="1"/>
        <end position="26"/>
    </location>
</feature>
<evidence type="ECO:0000313" key="7">
    <source>
        <dbReference type="Proteomes" id="UP000290572"/>
    </source>
</evidence>
<evidence type="ECO:0000256" key="1">
    <source>
        <dbReference type="ARBA" id="ARBA00005964"/>
    </source>
</evidence>
<dbReference type="SUPFAM" id="SSF53474">
    <property type="entry name" value="alpha/beta-Hydrolases"/>
    <property type="match status" value="2"/>
</dbReference>
<accession>A0A498MIY7</accession>
<dbReference type="FunFam" id="3.40.50.1820:FF:000011">
    <property type="entry name" value="Carboxylic ester hydrolase"/>
    <property type="match status" value="1"/>
</dbReference>
<dbReference type="InterPro" id="IPR019826">
    <property type="entry name" value="Carboxylesterase_B_AS"/>
</dbReference>
<dbReference type="PROSITE" id="PS00941">
    <property type="entry name" value="CARBOXYLESTERASE_B_2"/>
    <property type="match status" value="1"/>
</dbReference>
<keyword evidence="8" id="KW-1267">Proteomics identification</keyword>
<keyword evidence="7" id="KW-1185">Reference proteome</keyword>
<evidence type="ECO:0000313" key="6">
    <source>
        <dbReference type="EMBL" id="RXN20150.1"/>
    </source>
</evidence>
<sequence>MTMRGSVVISLCILIQLSLQNTTVKAEDGPVLQTKFGALKGEYVKAKGKNTVVHSYLGIPFAKPPVGPLRFSPPQPAEKWTGVRDATKQPLITGDEHAPGNYGLLDQVAALQWVQENIHSFGGDPGLVTIFGESAGGISVSLHVLSPLSANLFHHAIAESGTAAMDGIPNPNPLPIAQAVGNLSGCDISSTKKIVDCLMQLTEDDILKITLFFSPPGWTDGMDMEQIMPILTMFNPILRDESVAELVLNEYLGASPDRIKIRDGFREMLGDFIFNIPVRKLANYHRGPAVHTKLGSLRGAFLTVKGKDTIVNCYLGVPFAKPPVGPLRLARAQPVEKWDGVRDATKQPPMCLQDRQVSVVEFEFLAMDVEIPEVSEDCLYLNIYTPVKPGEEAKLPVMVWIHGGGLVLGSASVYDGSVLSAYQDVVVVLIQYRLGLLGFFSTGDEHAPGNYGFLDQVAALQWIQENIHSFGGDPGSVTIFGESAGGMSVSTLILSPLASGLFHRAIAESGTAFWDGFVMGNPLLRAQNTAKLCKCDSSSSSEIVDCIMRWSEEEVLECSNQV</sequence>
<evidence type="ECO:0000256" key="3">
    <source>
        <dbReference type="ARBA" id="ARBA00023157"/>
    </source>
</evidence>
<reference evidence="6 7" key="1">
    <citation type="submission" date="2018-03" db="EMBL/GenBank/DDBJ databases">
        <title>Draft genome sequence of Rohu Carp (Labeo rohita).</title>
        <authorList>
            <person name="Das P."/>
            <person name="Kushwaha B."/>
            <person name="Joshi C.G."/>
            <person name="Kumar D."/>
            <person name="Nagpure N.S."/>
            <person name="Sahoo L."/>
            <person name="Das S.P."/>
            <person name="Bit A."/>
            <person name="Patnaik S."/>
            <person name="Meher P.K."/>
            <person name="Jayasankar P."/>
            <person name="Koringa P.G."/>
            <person name="Patel N.V."/>
            <person name="Hinsu A.T."/>
            <person name="Kumar R."/>
            <person name="Pandey M."/>
            <person name="Agarwal S."/>
            <person name="Srivastava S."/>
            <person name="Singh M."/>
            <person name="Iquebal M.A."/>
            <person name="Jaiswal S."/>
            <person name="Angadi U.B."/>
            <person name="Kumar N."/>
            <person name="Raza M."/>
            <person name="Shah T.M."/>
            <person name="Rai A."/>
            <person name="Jena J.K."/>
        </authorList>
    </citation>
    <scope>NUCLEOTIDE SEQUENCE [LARGE SCALE GENOMIC DNA]</scope>
    <source>
        <strain evidence="6">DASCIFA01</strain>
        <tissue evidence="6">Testis</tissue>
    </source>
</reference>
<dbReference type="InterPro" id="IPR019819">
    <property type="entry name" value="Carboxylesterase_B_CS"/>
</dbReference>
<dbReference type="GO" id="GO:0016787">
    <property type="term" value="F:hydrolase activity"/>
    <property type="evidence" value="ECO:0007669"/>
    <property type="project" value="UniProtKB-KW"/>
</dbReference>
<protein>
    <recommendedName>
        <fullName evidence="4">Carboxylic ester hydrolase</fullName>
        <ecNumber evidence="4">3.1.1.-</ecNumber>
    </recommendedName>
</protein>
<dbReference type="AlphaFoldDB" id="A0A498MIY7"/>
<proteinExistence type="evidence at protein level"/>
<dbReference type="InterPro" id="IPR029058">
    <property type="entry name" value="AB_hydrolase_fold"/>
</dbReference>
<dbReference type="InterPro" id="IPR050309">
    <property type="entry name" value="Type-B_Carboxylest/Lipase"/>
</dbReference>
<feature type="chain" id="PRO_5019612500" description="Carboxylic ester hydrolase" evidence="4">
    <location>
        <begin position="27"/>
        <end position="562"/>
    </location>
</feature>
<dbReference type="Pfam" id="PF00135">
    <property type="entry name" value="COesterase"/>
    <property type="match status" value="3"/>
</dbReference>
<feature type="domain" description="Carboxylesterase type B" evidence="5">
    <location>
        <begin position="288"/>
        <end position="560"/>
    </location>
</feature>
<gene>
    <name evidence="6" type="ORF">ROHU_025188</name>
</gene>
<dbReference type="InterPro" id="IPR002018">
    <property type="entry name" value="CarbesteraseB"/>
</dbReference>